<dbReference type="AlphaFoldDB" id="A0A9P5PCH3"/>
<accession>A0A9P5PCH3</accession>
<protein>
    <recommendedName>
        <fullName evidence="3">F-box domain-containing protein</fullName>
    </recommendedName>
</protein>
<sequence>MSRTLIDQTRIDLQTFSENTTHSQILRVLELQESLLAPIRTVPSNMLSQILRVLELQESLLAPIRTVPSNMLTTIFQLVIEASDEPDITYSTRVCSWWRHEAVSYATFWTKIKDSLRTTKMTAFLTECILRSGVSAPLSIGIVLVNPDVHPSVITILVAQAHRWRQATFKLSFVSSQYIDSLFPFEPSSTHFPLLEDLSVDSRRSFSNRILDCRPLQKLELGELEESYADVIGSRNLKVLKVGYYWGVSLARLLHQCPCLESLTLQCFKFTQKPDKQITCRSSLLALDIGGDLDNDEKIEYGAWNVFHSPTAYEADTSASELKEILKRSECALQYVNLILYVEEYDFLSAIALEMVEGFFADLPVKDEHPMWFPYCNVRWMWPHPALQFKMVLSAAANVPALQCGICHSLAFEKLLN</sequence>
<proteinExistence type="predicted"/>
<name>A0A9P5PCH3_9AGAR</name>
<evidence type="ECO:0008006" key="3">
    <source>
        <dbReference type="Google" id="ProtNLM"/>
    </source>
</evidence>
<reference evidence="1" key="1">
    <citation type="submission" date="2020-11" db="EMBL/GenBank/DDBJ databases">
        <authorList>
            <consortium name="DOE Joint Genome Institute"/>
            <person name="Ahrendt S."/>
            <person name="Riley R."/>
            <person name="Andreopoulos W."/>
            <person name="Labutti K."/>
            <person name="Pangilinan J."/>
            <person name="Ruiz-Duenas F.J."/>
            <person name="Barrasa J.M."/>
            <person name="Sanchez-Garcia M."/>
            <person name="Camarero S."/>
            <person name="Miyauchi S."/>
            <person name="Serrano A."/>
            <person name="Linde D."/>
            <person name="Babiker R."/>
            <person name="Drula E."/>
            <person name="Ayuso-Fernandez I."/>
            <person name="Pacheco R."/>
            <person name="Padilla G."/>
            <person name="Ferreira P."/>
            <person name="Barriuso J."/>
            <person name="Kellner H."/>
            <person name="Castanera R."/>
            <person name="Alfaro M."/>
            <person name="Ramirez L."/>
            <person name="Pisabarro A.G."/>
            <person name="Kuo A."/>
            <person name="Tritt A."/>
            <person name="Lipzen A."/>
            <person name="He G."/>
            <person name="Yan M."/>
            <person name="Ng V."/>
            <person name="Cullen D."/>
            <person name="Martin F."/>
            <person name="Rosso M.-N."/>
            <person name="Henrissat B."/>
            <person name="Hibbett D."/>
            <person name="Martinez A.T."/>
            <person name="Grigoriev I.V."/>
        </authorList>
    </citation>
    <scope>NUCLEOTIDE SEQUENCE</scope>
    <source>
        <strain evidence="1">AH 40177</strain>
    </source>
</reference>
<keyword evidence="2" id="KW-1185">Reference proteome</keyword>
<evidence type="ECO:0000313" key="1">
    <source>
        <dbReference type="EMBL" id="KAF9060928.1"/>
    </source>
</evidence>
<dbReference type="OrthoDB" id="5548689at2759"/>
<gene>
    <name evidence="1" type="ORF">BDP27DRAFT_1429513</name>
</gene>
<evidence type="ECO:0000313" key="2">
    <source>
        <dbReference type="Proteomes" id="UP000772434"/>
    </source>
</evidence>
<organism evidence="1 2">
    <name type="scientific">Rhodocollybia butyracea</name>
    <dbReference type="NCBI Taxonomy" id="206335"/>
    <lineage>
        <taxon>Eukaryota</taxon>
        <taxon>Fungi</taxon>
        <taxon>Dikarya</taxon>
        <taxon>Basidiomycota</taxon>
        <taxon>Agaricomycotina</taxon>
        <taxon>Agaricomycetes</taxon>
        <taxon>Agaricomycetidae</taxon>
        <taxon>Agaricales</taxon>
        <taxon>Marasmiineae</taxon>
        <taxon>Omphalotaceae</taxon>
        <taxon>Rhodocollybia</taxon>
    </lineage>
</organism>
<dbReference type="EMBL" id="JADNRY010000221">
    <property type="protein sequence ID" value="KAF9060928.1"/>
    <property type="molecule type" value="Genomic_DNA"/>
</dbReference>
<comment type="caution">
    <text evidence="1">The sequence shown here is derived from an EMBL/GenBank/DDBJ whole genome shotgun (WGS) entry which is preliminary data.</text>
</comment>
<dbReference type="Proteomes" id="UP000772434">
    <property type="component" value="Unassembled WGS sequence"/>
</dbReference>